<evidence type="ECO:0000256" key="5">
    <source>
        <dbReference type="ARBA" id="ARBA00023136"/>
    </source>
</evidence>
<dbReference type="GO" id="GO:0016020">
    <property type="term" value="C:membrane"/>
    <property type="evidence" value="ECO:0007669"/>
    <property type="project" value="UniProtKB-SubCell"/>
</dbReference>
<dbReference type="GO" id="GO:0015267">
    <property type="term" value="F:channel activity"/>
    <property type="evidence" value="ECO:0007669"/>
    <property type="project" value="InterPro"/>
</dbReference>
<evidence type="ECO:0008006" key="10">
    <source>
        <dbReference type="Google" id="ProtNLM"/>
    </source>
</evidence>
<reference evidence="8" key="1">
    <citation type="submission" date="2023-05" db="EMBL/GenBank/DDBJ databases">
        <title>Nepenthes gracilis genome sequencing.</title>
        <authorList>
            <person name="Fukushima K."/>
        </authorList>
    </citation>
    <scope>NUCLEOTIDE SEQUENCE</scope>
    <source>
        <strain evidence="8">SING2019-196</strain>
    </source>
</reference>
<feature type="transmembrane region" description="Helical" evidence="7">
    <location>
        <begin position="61"/>
        <end position="83"/>
    </location>
</feature>
<feature type="transmembrane region" description="Helical" evidence="7">
    <location>
        <begin position="179"/>
        <end position="199"/>
    </location>
</feature>
<dbReference type="InterPro" id="IPR000425">
    <property type="entry name" value="MIP"/>
</dbReference>
<comment type="caution">
    <text evidence="8">The sequence shown here is derived from an EMBL/GenBank/DDBJ whole genome shotgun (WGS) entry which is preliminary data.</text>
</comment>
<dbReference type="EMBL" id="BSYO01000019">
    <property type="protein sequence ID" value="GMH18812.1"/>
    <property type="molecule type" value="Genomic_DNA"/>
</dbReference>
<evidence type="ECO:0000256" key="7">
    <source>
        <dbReference type="SAM" id="Phobius"/>
    </source>
</evidence>
<proteinExistence type="inferred from homology"/>
<name>A0AAD3SYE1_NEPGR</name>
<keyword evidence="4 7" id="KW-1133">Transmembrane helix</keyword>
<dbReference type="InterPro" id="IPR023271">
    <property type="entry name" value="Aquaporin-like"/>
</dbReference>
<dbReference type="Pfam" id="PF00230">
    <property type="entry name" value="MIP"/>
    <property type="match status" value="1"/>
</dbReference>
<comment type="subcellular location">
    <subcellularLocation>
        <location evidence="1">Membrane</location>
        <topology evidence="1">Multi-pass membrane protein</topology>
    </subcellularLocation>
</comment>
<feature type="transmembrane region" description="Helical" evidence="7">
    <location>
        <begin position="142"/>
        <end position="164"/>
    </location>
</feature>
<protein>
    <recommendedName>
        <fullName evidence="10">Aquaporin NIP7-1</fullName>
    </recommendedName>
</protein>
<dbReference type="InterPro" id="IPR022357">
    <property type="entry name" value="MIP_CS"/>
</dbReference>
<feature type="transmembrane region" description="Helical" evidence="7">
    <location>
        <begin position="211"/>
        <end position="230"/>
    </location>
</feature>
<keyword evidence="3 6" id="KW-0812">Transmembrane</keyword>
<dbReference type="PRINTS" id="PR00783">
    <property type="entry name" value="MINTRINSICP"/>
</dbReference>
<dbReference type="SUPFAM" id="SSF81338">
    <property type="entry name" value="Aquaporin-like"/>
    <property type="match status" value="1"/>
</dbReference>
<dbReference type="Proteomes" id="UP001279734">
    <property type="component" value="Unassembled WGS sequence"/>
</dbReference>
<keyword evidence="9" id="KW-1185">Reference proteome</keyword>
<evidence type="ECO:0000256" key="3">
    <source>
        <dbReference type="ARBA" id="ARBA00022692"/>
    </source>
</evidence>
<evidence type="ECO:0000313" key="9">
    <source>
        <dbReference type="Proteomes" id="UP001279734"/>
    </source>
</evidence>
<gene>
    <name evidence="8" type="ORF">Nepgr_020653</name>
</gene>
<organism evidence="8 9">
    <name type="scientific">Nepenthes gracilis</name>
    <name type="common">Slender pitcher plant</name>
    <dbReference type="NCBI Taxonomy" id="150966"/>
    <lineage>
        <taxon>Eukaryota</taxon>
        <taxon>Viridiplantae</taxon>
        <taxon>Streptophyta</taxon>
        <taxon>Embryophyta</taxon>
        <taxon>Tracheophyta</taxon>
        <taxon>Spermatophyta</taxon>
        <taxon>Magnoliopsida</taxon>
        <taxon>eudicotyledons</taxon>
        <taxon>Gunneridae</taxon>
        <taxon>Pentapetalae</taxon>
        <taxon>Caryophyllales</taxon>
        <taxon>Nepenthaceae</taxon>
        <taxon>Nepenthes</taxon>
    </lineage>
</organism>
<keyword evidence="5 7" id="KW-0472">Membrane</keyword>
<evidence type="ECO:0000256" key="4">
    <source>
        <dbReference type="ARBA" id="ARBA00022989"/>
    </source>
</evidence>
<feature type="transmembrane region" description="Helical" evidence="7">
    <location>
        <begin position="250"/>
        <end position="273"/>
    </location>
</feature>
<comment type="similarity">
    <text evidence="6">Belongs to the MIP/aquaporin (TC 1.A.8) family.</text>
</comment>
<sequence length="281" mass="29651">MHLYSSLEELLRSIMKASIENRSSRDLLNGVSTSGSLSDDTDLAEKSLFHGCLPCGFNLNFAMMVLAEMVGTFILIYCISGIVASMEVMGVKMGLLEYATAAGSAVVVIVFSIGAVSGVHINPAVTIAFATFGHFPWSKVPFYLVAQLVGSVLAAYAGMLVYGVKPELLTTHPTQGCAAAFWAEFMSTFLIMLLAVSLARDHKSVGRLSGFVMGIGIALGVLISGPISGGSMNPARSLGPAIVSGKFNHIWIYLFAPTAGAIVGVLVVHLFCIQHQITSPS</sequence>
<dbReference type="PANTHER" id="PTHR45724:SF26">
    <property type="entry name" value="AQUAPORIN NIP7-1-RELATED"/>
    <property type="match status" value="1"/>
</dbReference>
<dbReference type="PANTHER" id="PTHR45724">
    <property type="entry name" value="AQUAPORIN NIP2-1"/>
    <property type="match status" value="1"/>
</dbReference>
<evidence type="ECO:0000256" key="1">
    <source>
        <dbReference type="ARBA" id="ARBA00004141"/>
    </source>
</evidence>
<dbReference type="InterPro" id="IPR034294">
    <property type="entry name" value="Aquaporin_transptr"/>
</dbReference>
<feature type="transmembrane region" description="Helical" evidence="7">
    <location>
        <begin position="95"/>
        <end position="113"/>
    </location>
</feature>
<evidence type="ECO:0000256" key="6">
    <source>
        <dbReference type="RuleBase" id="RU000477"/>
    </source>
</evidence>
<keyword evidence="2 6" id="KW-0813">Transport</keyword>
<evidence type="ECO:0000256" key="2">
    <source>
        <dbReference type="ARBA" id="ARBA00022448"/>
    </source>
</evidence>
<accession>A0AAD3SYE1</accession>
<dbReference type="PROSITE" id="PS00221">
    <property type="entry name" value="MIP"/>
    <property type="match status" value="1"/>
</dbReference>
<dbReference type="Gene3D" id="1.20.1080.10">
    <property type="entry name" value="Glycerol uptake facilitator protein"/>
    <property type="match status" value="1"/>
</dbReference>
<dbReference type="AlphaFoldDB" id="A0AAD3SYE1"/>
<evidence type="ECO:0000313" key="8">
    <source>
        <dbReference type="EMBL" id="GMH18812.1"/>
    </source>
</evidence>